<gene>
    <name evidence="5" type="ordered locus">AMED_3317</name>
</gene>
<dbReference type="OrthoDB" id="2507686at2"/>
<keyword evidence="2" id="KW-0813">Transport</keyword>
<dbReference type="GO" id="GO:0015768">
    <property type="term" value="P:maltose transport"/>
    <property type="evidence" value="ECO:0007669"/>
    <property type="project" value="TreeGrafter"/>
</dbReference>
<sequence length="438" mass="45775">MARPRPLLTTQELPVRRPVLAAVLAVAAVTATACGTDTPAPAARGGELTVWLMNGDLSDKATAAITTAFEKATGAKVTVQIQEWDNINTKISTALAQDSTPDVIEIGNTDVPLFAANGALTDLNPHRDELAAGQTWLPGLAGPATVDGHLYGAPLFAGNRAVIYDKQVWADAGVTAPPKTLPELTAALDKIKAKHPAPDYSAFHFPGRYWFGALQFVWDAGGQLATQRAGKWAGALESPEALKGLQAWKDFQNAYSSPASRNVDTKAPDQAAIFSAGGAAAILDTSVNTVLKNKPELKDRLGTFPFPSGTPGKTQPVFLGGSDVVVAAKSRNSDLALAYLKAATDPAVQRDAIAGIDGWTPISTELIDRITPALPPLNAAFATAAKTSVATPAAPGWATIESDKSINTFFADIATGRRPIADAAKEFDAHLTEALGAR</sequence>
<keyword evidence="3 4" id="KW-0732">Signal</keyword>
<evidence type="ECO:0000256" key="3">
    <source>
        <dbReference type="ARBA" id="ARBA00022729"/>
    </source>
</evidence>
<accession>A0A0H3D4E5</accession>
<dbReference type="HOGENOM" id="CLU_031285_10_1_11"/>
<dbReference type="Gene3D" id="3.40.190.10">
    <property type="entry name" value="Periplasmic binding protein-like II"/>
    <property type="match status" value="2"/>
</dbReference>
<dbReference type="PROSITE" id="PS51257">
    <property type="entry name" value="PROKAR_LIPOPROTEIN"/>
    <property type="match status" value="1"/>
</dbReference>
<dbReference type="InterPro" id="IPR006059">
    <property type="entry name" value="SBP"/>
</dbReference>
<dbReference type="PANTHER" id="PTHR30061:SF50">
    <property type="entry name" value="MALTOSE_MALTODEXTRIN-BINDING PERIPLASMIC PROTEIN"/>
    <property type="match status" value="1"/>
</dbReference>
<dbReference type="GO" id="GO:0055052">
    <property type="term" value="C:ATP-binding cassette (ABC) transporter complex, substrate-binding subunit-containing"/>
    <property type="evidence" value="ECO:0007669"/>
    <property type="project" value="TreeGrafter"/>
</dbReference>
<evidence type="ECO:0000256" key="1">
    <source>
        <dbReference type="ARBA" id="ARBA00008520"/>
    </source>
</evidence>
<dbReference type="Proteomes" id="UP000000328">
    <property type="component" value="Chromosome"/>
</dbReference>
<evidence type="ECO:0000256" key="4">
    <source>
        <dbReference type="SAM" id="SignalP"/>
    </source>
</evidence>
<dbReference type="KEGG" id="amd:AMED_3317"/>
<organism evidence="5 6">
    <name type="scientific">Amycolatopsis mediterranei (strain U-32)</name>
    <dbReference type="NCBI Taxonomy" id="749927"/>
    <lineage>
        <taxon>Bacteria</taxon>
        <taxon>Bacillati</taxon>
        <taxon>Actinomycetota</taxon>
        <taxon>Actinomycetes</taxon>
        <taxon>Pseudonocardiales</taxon>
        <taxon>Pseudonocardiaceae</taxon>
        <taxon>Amycolatopsis</taxon>
    </lineage>
</organism>
<dbReference type="PANTHER" id="PTHR30061">
    <property type="entry name" value="MALTOSE-BINDING PERIPLASMIC PROTEIN"/>
    <property type="match status" value="1"/>
</dbReference>
<dbReference type="SUPFAM" id="SSF53850">
    <property type="entry name" value="Periplasmic binding protein-like II"/>
    <property type="match status" value="1"/>
</dbReference>
<name>A0A0H3D4E5_AMYMU</name>
<dbReference type="PATRIC" id="fig|749927.5.peg.3422"/>
<evidence type="ECO:0000256" key="2">
    <source>
        <dbReference type="ARBA" id="ARBA00022448"/>
    </source>
</evidence>
<reference evidence="5 6" key="1">
    <citation type="journal article" date="2010" name="Cell Res.">
        <title>Complete genome sequence of the rifamycin SV-producing Amycolatopsis mediterranei U32 revealed its genetic characteristics in phylogeny and metabolism.</title>
        <authorList>
            <person name="Zhao W."/>
            <person name="Zhong Y."/>
            <person name="Yuan H."/>
            <person name="Wang J."/>
            <person name="Zheng H."/>
            <person name="Wang Y."/>
            <person name="Cen X."/>
            <person name="Xu F."/>
            <person name="Bai J."/>
            <person name="Han X."/>
            <person name="Lu G."/>
            <person name="Zhu Y."/>
            <person name="Shao Z."/>
            <person name="Yan H."/>
            <person name="Li C."/>
            <person name="Peng N."/>
            <person name="Zhang Z."/>
            <person name="Zhang Y."/>
            <person name="Lin W."/>
            <person name="Fan Y."/>
            <person name="Qin Z."/>
            <person name="Hu Y."/>
            <person name="Zhu B."/>
            <person name="Wang S."/>
            <person name="Ding X."/>
            <person name="Zhao G.P."/>
        </authorList>
    </citation>
    <scope>NUCLEOTIDE SEQUENCE [LARGE SCALE GENOMIC DNA]</scope>
    <source>
        <strain evidence="6">U-32</strain>
    </source>
</reference>
<dbReference type="eggNOG" id="COG1653">
    <property type="taxonomic scope" value="Bacteria"/>
</dbReference>
<dbReference type="AlphaFoldDB" id="A0A0H3D4E5"/>
<feature type="chain" id="PRO_5039338951" evidence="4">
    <location>
        <begin position="22"/>
        <end position="438"/>
    </location>
</feature>
<proteinExistence type="inferred from homology"/>
<dbReference type="GO" id="GO:0042956">
    <property type="term" value="P:maltodextrin transmembrane transport"/>
    <property type="evidence" value="ECO:0007669"/>
    <property type="project" value="TreeGrafter"/>
</dbReference>
<feature type="signal peptide" evidence="4">
    <location>
        <begin position="1"/>
        <end position="21"/>
    </location>
</feature>
<dbReference type="EMBL" id="CP002000">
    <property type="protein sequence ID" value="ADJ45106.1"/>
    <property type="molecule type" value="Genomic_DNA"/>
</dbReference>
<protein>
    <submittedName>
        <fullName evidence="5">ABC transport system substrate-binding protein</fullName>
    </submittedName>
</protein>
<dbReference type="GO" id="GO:1901982">
    <property type="term" value="F:maltose binding"/>
    <property type="evidence" value="ECO:0007669"/>
    <property type="project" value="TreeGrafter"/>
</dbReference>
<evidence type="ECO:0000313" key="5">
    <source>
        <dbReference type="EMBL" id="ADJ45106.1"/>
    </source>
</evidence>
<evidence type="ECO:0000313" key="6">
    <source>
        <dbReference type="Proteomes" id="UP000000328"/>
    </source>
</evidence>
<comment type="similarity">
    <text evidence="1">Belongs to the bacterial solute-binding protein 1 family.</text>
</comment>
<dbReference type="Pfam" id="PF01547">
    <property type="entry name" value="SBP_bac_1"/>
    <property type="match status" value="1"/>
</dbReference>